<organism evidence="3">
    <name type="scientific">Ceratitis capitata</name>
    <name type="common">Mediterranean fruit fly</name>
    <name type="synonym">Tephritis capitata</name>
    <dbReference type="NCBI Taxonomy" id="7213"/>
    <lineage>
        <taxon>Eukaryota</taxon>
        <taxon>Metazoa</taxon>
        <taxon>Ecdysozoa</taxon>
        <taxon>Arthropoda</taxon>
        <taxon>Hexapoda</taxon>
        <taxon>Insecta</taxon>
        <taxon>Pterygota</taxon>
        <taxon>Neoptera</taxon>
        <taxon>Endopterygota</taxon>
        <taxon>Diptera</taxon>
        <taxon>Brachycera</taxon>
        <taxon>Muscomorpha</taxon>
        <taxon>Tephritoidea</taxon>
        <taxon>Tephritidae</taxon>
        <taxon>Ceratitis</taxon>
        <taxon>Ceratitis</taxon>
    </lineage>
</organism>
<reference evidence="2" key="3">
    <citation type="submission" date="2020-11" db="EMBL/GenBank/DDBJ databases">
        <authorList>
            <person name="Whitehead M."/>
        </authorList>
    </citation>
    <scope>NUCLEOTIDE SEQUENCE</scope>
    <source>
        <strain evidence="2">EGII</strain>
    </source>
</reference>
<proteinExistence type="evidence at transcript level"/>
<dbReference type="SMART" id="SM00587">
    <property type="entry name" value="CHK"/>
    <property type="match status" value="1"/>
</dbReference>
<reference evidence="3" key="1">
    <citation type="submission" date="2013-07" db="EMBL/GenBank/DDBJ databases">
        <authorList>
            <person name="Geib S."/>
        </authorList>
    </citation>
    <scope>NUCLEOTIDE SEQUENCE</scope>
</reference>
<keyword evidence="4" id="KW-1185">Reference proteome</keyword>
<dbReference type="EMBL" id="CAJHJT010000001">
    <property type="protein sequence ID" value="CAD6991949.1"/>
    <property type="molecule type" value="Genomic_DNA"/>
</dbReference>
<accession>W8C2Y3</accession>
<dbReference type="Pfam" id="PF02958">
    <property type="entry name" value="EcKL"/>
    <property type="match status" value="1"/>
</dbReference>
<dbReference type="EMBL" id="GAMC01002962">
    <property type="protein sequence ID" value="JAC03594.1"/>
    <property type="molecule type" value="mRNA"/>
</dbReference>
<protein>
    <submittedName>
        <fullName evidence="2">(Mediterranean fruit fly) hypothetical protein</fullName>
    </submittedName>
</protein>
<feature type="domain" description="CHK kinase-like" evidence="1">
    <location>
        <begin position="141"/>
        <end position="332"/>
    </location>
</feature>
<dbReference type="PANTHER" id="PTHR11012:SF6">
    <property type="entry name" value="CHK DOMAIN OV1-RELATED"/>
    <property type="match status" value="1"/>
</dbReference>
<dbReference type="PANTHER" id="PTHR11012">
    <property type="entry name" value="PROTEIN KINASE-LIKE DOMAIN-CONTAINING"/>
    <property type="match status" value="1"/>
</dbReference>
<reference evidence="3" key="2">
    <citation type="journal article" date="2014" name="BMC Genomics">
        <title>A genomic perspective to assessing quality of mass-reared SIT flies used in Mediterranean fruit fly (Ceratitis capitata) eradication in California.</title>
        <authorList>
            <person name="Calla B."/>
            <person name="Hall B."/>
            <person name="Hou S."/>
            <person name="Geib S.M."/>
        </authorList>
    </citation>
    <scope>NUCLEOTIDE SEQUENCE</scope>
</reference>
<dbReference type="InterPro" id="IPR004119">
    <property type="entry name" value="EcKL"/>
</dbReference>
<dbReference type="SUPFAM" id="SSF56112">
    <property type="entry name" value="Protein kinase-like (PK-like)"/>
    <property type="match status" value="1"/>
</dbReference>
<evidence type="ECO:0000313" key="2">
    <source>
        <dbReference type="EMBL" id="CAD6991949.1"/>
    </source>
</evidence>
<dbReference type="InterPro" id="IPR015897">
    <property type="entry name" value="CHK_kinase-like"/>
</dbReference>
<dbReference type="EMBL" id="GAMC01002961">
    <property type="protein sequence ID" value="JAC03595.1"/>
    <property type="molecule type" value="mRNA"/>
</dbReference>
<dbReference type="Proteomes" id="UP000606786">
    <property type="component" value="Unassembled WGS sequence"/>
</dbReference>
<gene>
    <name evidence="2" type="ORF">CCAP1982_LOCUS837</name>
</gene>
<name>W8C2Y3_CERCA</name>
<evidence type="ECO:0000259" key="1">
    <source>
        <dbReference type="SMART" id="SM00587"/>
    </source>
</evidence>
<dbReference type="InterPro" id="IPR011009">
    <property type="entry name" value="Kinase-like_dom_sf"/>
</dbReference>
<dbReference type="AlphaFoldDB" id="W8C2Y3"/>
<evidence type="ECO:0000313" key="3">
    <source>
        <dbReference type="EMBL" id="JAC03594.1"/>
    </source>
</evidence>
<evidence type="ECO:0000313" key="4">
    <source>
        <dbReference type="Proteomes" id="UP000606786"/>
    </source>
</evidence>
<dbReference type="Gene3D" id="3.90.1200.10">
    <property type="match status" value="1"/>
</dbReference>
<dbReference type="OrthoDB" id="191037at2759"/>
<sequence>MPDNSTKFNPSIQLDIPKWINAKYFERILHKENVNFHKILKLTPIPATPPGENYTSIMMRIIMDIELKDGYTQQKSYIVKTMLDDDKGGTLINALNLFPKEKLMYERILPQLEQIYHELGKKVRFAPQCHWIEEKSSRITIVLEDLNTKKFRNINRLKGFDMPHMKRVLEKLAEFHAASVMWHEKYGAFPDEFQRYYLPANYQKSKSYQTRVQSYKTAMATWGLEDCEKYIERIPNAEQFVNAAMGCFNSDPNEFKVLNHGDFWSSNIMLNYTSSGDVNQIRFVDFQLCKWGSPAQDLWELIICSVVSNLRICEFDHFIRVYHTHLLKCLKILNYMKPLPKLYELHTSMLKYGYWGYSTTFTHLVLILLPSDKDASLLKLIQPGEEGDKFRHKAYTNPLYVRAVLDILPFLQRRGILDFQ</sequence>